<name>A0A1C2EA55_9HYPH</name>
<dbReference type="Proteomes" id="UP000094412">
    <property type="component" value="Unassembled WGS sequence"/>
</dbReference>
<comment type="caution">
    <text evidence="2">The sequence shown here is derived from an EMBL/GenBank/DDBJ whole genome shotgun (WGS) entry which is preliminary data.</text>
</comment>
<protein>
    <submittedName>
        <fullName evidence="2">Flagellar biosynthesis protein FlgJ</fullName>
    </submittedName>
</protein>
<dbReference type="STRING" id="1566387.QV13_03205"/>
<keyword evidence="2" id="KW-0966">Cell projection</keyword>
<dbReference type="Pfam" id="PF10135">
    <property type="entry name" value="Rod-binding"/>
    <property type="match status" value="1"/>
</dbReference>
<keyword evidence="2" id="KW-0969">Cilium</keyword>
<gene>
    <name evidence="2" type="ORF">QV13_03205</name>
</gene>
<dbReference type="RefSeq" id="WP_024925805.1">
    <property type="nucleotide sequence ID" value="NZ_MDEO01000024.1"/>
</dbReference>
<dbReference type="EMBL" id="MDEO01000024">
    <property type="protein sequence ID" value="OCX23876.1"/>
    <property type="molecule type" value="Genomic_DNA"/>
</dbReference>
<evidence type="ECO:0000313" key="2">
    <source>
        <dbReference type="EMBL" id="OCX23876.1"/>
    </source>
</evidence>
<accession>A0A1C2EA55</accession>
<evidence type="ECO:0000259" key="1">
    <source>
        <dbReference type="Pfam" id="PF10135"/>
    </source>
</evidence>
<keyword evidence="3" id="KW-1185">Reference proteome</keyword>
<proteinExistence type="predicted"/>
<organism evidence="2 3">
    <name type="scientific">Mesorhizobium hungaricum</name>
    <dbReference type="NCBI Taxonomy" id="1566387"/>
    <lineage>
        <taxon>Bacteria</taxon>
        <taxon>Pseudomonadati</taxon>
        <taxon>Pseudomonadota</taxon>
        <taxon>Alphaproteobacteria</taxon>
        <taxon>Hyphomicrobiales</taxon>
        <taxon>Phyllobacteriaceae</taxon>
        <taxon>Mesorhizobium</taxon>
    </lineage>
</organism>
<keyword evidence="2" id="KW-0282">Flagellum</keyword>
<sequence>MAISPPSDIVLDVARAAEPMDVEAARAALTKRAGGANVAFSLGGDMASRPADPPAGTDRSKDFKRFEAMVLQTFIQNMLPKDSQNVYGKGLAGDMWKSQLAEHLANVMAERGGIGIARSMLTDHYRDGEKTLPVGTVSGGPEKAAIDEQNRLSDSLVQEMQRRMVRTMSGDATPVETKSKV</sequence>
<dbReference type="InterPro" id="IPR019301">
    <property type="entry name" value="Flagellar_prot_FlgJ_N"/>
</dbReference>
<feature type="domain" description="Flagellar protein FlgJ N-terminal" evidence="1">
    <location>
        <begin position="83"/>
        <end position="120"/>
    </location>
</feature>
<dbReference type="AlphaFoldDB" id="A0A1C2EA55"/>
<evidence type="ECO:0000313" key="3">
    <source>
        <dbReference type="Proteomes" id="UP000094412"/>
    </source>
</evidence>
<reference evidence="2 3" key="1">
    <citation type="submission" date="2016-08" db="EMBL/GenBank/DDBJ databases">
        <title>Whole genome sequence of Mesorhizobium sp. strain UASWS1009 isolated from industrial sewage.</title>
        <authorList>
            <person name="Crovadore J."/>
            <person name="Calmin G."/>
            <person name="Chablais R."/>
            <person name="Cochard B."/>
            <person name="Lefort F."/>
        </authorList>
    </citation>
    <scope>NUCLEOTIDE SEQUENCE [LARGE SCALE GENOMIC DNA]</scope>
    <source>
        <strain evidence="2 3">UASWS1009</strain>
    </source>
</reference>